<sequence>MYFSVIIPVFNRPSEIKDLLQSLSQQDYNNFEVVIVEDGSEIICKGVVDEFKSRLEIQYFYIPNAGQGFARNFGMRKAKGEFFVLFDSDCIIPQSFLSSLFNAIQKRNLDAYGGPDTADSNFSILQKAMNYSMTSILTTGGIRGKLKDKSKYQARGYNMGLSKVAFLKSQGFVDPNKGEDIELSIRLKKMGFKLELVEEAYVYHNRKNTIWSFFKQGFSFGQNRINVSRYHSGALKIVHFMPLAFLLYWLMLLFSILVFPITNLFLLLGILIFASWKIAVFLHATFQNKSVLIGFLSIITSFGQLSAYGLGLMMEGIKKIFKG</sequence>
<proteinExistence type="predicted"/>
<dbReference type="InterPro" id="IPR001173">
    <property type="entry name" value="Glyco_trans_2-like"/>
</dbReference>
<reference evidence="4" key="1">
    <citation type="journal article" date="2019" name="Int. J. Syst. Evol. Microbiol.">
        <title>The Global Catalogue of Microorganisms (GCM) 10K type strain sequencing project: providing services to taxonomists for standard genome sequencing and annotation.</title>
        <authorList>
            <consortium name="The Broad Institute Genomics Platform"/>
            <consortium name="The Broad Institute Genome Sequencing Center for Infectious Disease"/>
            <person name="Wu L."/>
            <person name="Ma J."/>
        </authorList>
    </citation>
    <scope>NUCLEOTIDE SEQUENCE [LARGE SCALE GENOMIC DNA]</scope>
    <source>
        <strain evidence="4">CGMCC 1.12479</strain>
    </source>
</reference>
<dbReference type="SUPFAM" id="SSF53448">
    <property type="entry name" value="Nucleotide-diphospho-sugar transferases"/>
    <property type="match status" value="1"/>
</dbReference>
<feature type="domain" description="Glycosyltransferase 2-like" evidence="2">
    <location>
        <begin position="4"/>
        <end position="138"/>
    </location>
</feature>
<keyword evidence="3" id="KW-0808">Transferase</keyword>
<dbReference type="InterPro" id="IPR050834">
    <property type="entry name" value="Glycosyltransf_2"/>
</dbReference>
<organism evidence="3 4">
    <name type="scientific">Belliella aquatica</name>
    <dbReference type="NCBI Taxonomy" id="1323734"/>
    <lineage>
        <taxon>Bacteria</taxon>
        <taxon>Pseudomonadati</taxon>
        <taxon>Bacteroidota</taxon>
        <taxon>Cytophagia</taxon>
        <taxon>Cytophagales</taxon>
        <taxon>Cyclobacteriaceae</taxon>
        <taxon>Belliella</taxon>
    </lineage>
</organism>
<gene>
    <name evidence="3" type="ORF">GCM10010993_35230</name>
</gene>
<evidence type="ECO:0000256" key="1">
    <source>
        <dbReference type="SAM" id="Phobius"/>
    </source>
</evidence>
<feature type="transmembrane region" description="Helical" evidence="1">
    <location>
        <begin position="292"/>
        <end position="313"/>
    </location>
</feature>
<dbReference type="EMBL" id="BMFD01000023">
    <property type="protein sequence ID" value="GGC53769.1"/>
    <property type="molecule type" value="Genomic_DNA"/>
</dbReference>
<evidence type="ECO:0000313" key="4">
    <source>
        <dbReference type="Proteomes" id="UP000635885"/>
    </source>
</evidence>
<keyword evidence="1" id="KW-0472">Membrane</keyword>
<keyword evidence="1" id="KW-1133">Transmembrane helix</keyword>
<dbReference type="Proteomes" id="UP000635885">
    <property type="component" value="Unassembled WGS sequence"/>
</dbReference>
<comment type="caution">
    <text evidence="3">The sequence shown here is derived from an EMBL/GenBank/DDBJ whole genome shotgun (WGS) entry which is preliminary data.</text>
</comment>
<accession>A0ABQ1N4G7</accession>
<dbReference type="GO" id="GO:0016740">
    <property type="term" value="F:transferase activity"/>
    <property type="evidence" value="ECO:0007669"/>
    <property type="project" value="UniProtKB-KW"/>
</dbReference>
<dbReference type="RefSeq" id="WP_188444432.1">
    <property type="nucleotide sequence ID" value="NZ_BMFD01000023.1"/>
</dbReference>
<dbReference type="Gene3D" id="3.90.550.10">
    <property type="entry name" value="Spore Coat Polysaccharide Biosynthesis Protein SpsA, Chain A"/>
    <property type="match status" value="1"/>
</dbReference>
<keyword evidence="1" id="KW-0812">Transmembrane</keyword>
<evidence type="ECO:0000313" key="3">
    <source>
        <dbReference type="EMBL" id="GGC53769.1"/>
    </source>
</evidence>
<dbReference type="PANTHER" id="PTHR43685">
    <property type="entry name" value="GLYCOSYLTRANSFERASE"/>
    <property type="match status" value="1"/>
</dbReference>
<dbReference type="InterPro" id="IPR029044">
    <property type="entry name" value="Nucleotide-diphossugar_trans"/>
</dbReference>
<evidence type="ECO:0000259" key="2">
    <source>
        <dbReference type="Pfam" id="PF00535"/>
    </source>
</evidence>
<feature type="transmembrane region" description="Helical" evidence="1">
    <location>
        <begin position="237"/>
        <end position="257"/>
    </location>
</feature>
<name>A0ABQ1N4G7_9BACT</name>
<feature type="transmembrane region" description="Helical" evidence="1">
    <location>
        <begin position="264"/>
        <end position="286"/>
    </location>
</feature>
<dbReference type="PANTHER" id="PTHR43685:SF3">
    <property type="entry name" value="SLR2126 PROTEIN"/>
    <property type="match status" value="1"/>
</dbReference>
<protein>
    <submittedName>
        <fullName evidence="3">Glycosyl transferase</fullName>
    </submittedName>
</protein>
<dbReference type="Pfam" id="PF00535">
    <property type="entry name" value="Glycos_transf_2"/>
    <property type="match status" value="1"/>
</dbReference>
<keyword evidence="4" id="KW-1185">Reference proteome</keyword>